<dbReference type="InterPro" id="IPR047055">
    <property type="entry name" value="MotA-like"/>
</dbReference>
<keyword evidence="7 13" id="KW-0812">Transmembrane</keyword>
<evidence type="ECO:0000256" key="4">
    <source>
        <dbReference type="ARBA" id="ARBA00022475"/>
    </source>
</evidence>
<evidence type="ECO:0000256" key="8">
    <source>
        <dbReference type="ARBA" id="ARBA00022779"/>
    </source>
</evidence>
<dbReference type="GO" id="GO:1902600">
    <property type="term" value="P:proton transmembrane transport"/>
    <property type="evidence" value="ECO:0007669"/>
    <property type="project" value="UniProtKB-KW"/>
</dbReference>
<evidence type="ECO:0000256" key="6">
    <source>
        <dbReference type="ARBA" id="ARBA00022519"/>
    </source>
</evidence>
<keyword evidence="16" id="KW-0282">Flagellum</keyword>
<dbReference type="Pfam" id="PF01618">
    <property type="entry name" value="MotA_ExbB"/>
    <property type="match status" value="1"/>
</dbReference>
<dbReference type="InterPro" id="IPR000540">
    <property type="entry name" value="Flag_MotA_CS"/>
</dbReference>
<dbReference type="PANTHER" id="PTHR30433:SF4">
    <property type="entry name" value="MOTILITY PROTEIN A"/>
    <property type="match status" value="1"/>
</dbReference>
<dbReference type="PROSITE" id="PS01307">
    <property type="entry name" value="MOTA"/>
    <property type="match status" value="1"/>
</dbReference>
<keyword evidence="10 13" id="KW-1133">Transmembrane helix</keyword>
<evidence type="ECO:0000313" key="17">
    <source>
        <dbReference type="Proteomes" id="UP000061135"/>
    </source>
</evidence>
<keyword evidence="3" id="KW-0813">Transport</keyword>
<keyword evidence="8" id="KW-0283">Flagellar rotation</keyword>
<proteinExistence type="inferred from homology"/>
<feature type="domain" description="MotA/TolQ/ExbB proton channel" evidence="14">
    <location>
        <begin position="138"/>
        <end position="237"/>
    </location>
</feature>
<dbReference type="GO" id="GO:0071978">
    <property type="term" value="P:bacterial-type flagellum-dependent swarming motility"/>
    <property type="evidence" value="ECO:0007669"/>
    <property type="project" value="InterPro"/>
</dbReference>
<comment type="subcellular location">
    <subcellularLocation>
        <location evidence="1">Cell inner membrane</location>
        <topology evidence="1">Multi-pass membrane protein</topology>
    </subcellularLocation>
</comment>
<feature type="transmembrane region" description="Helical" evidence="13">
    <location>
        <begin position="171"/>
        <end position="189"/>
    </location>
</feature>
<keyword evidence="5" id="KW-0145">Chemotaxis</keyword>
<evidence type="ECO:0000256" key="13">
    <source>
        <dbReference type="SAM" id="Phobius"/>
    </source>
</evidence>
<keyword evidence="16" id="KW-0969">Cilium</keyword>
<keyword evidence="11" id="KW-0406">Ion transport</keyword>
<feature type="transmembrane region" description="Helical" evidence="13">
    <location>
        <begin position="34"/>
        <end position="52"/>
    </location>
</feature>
<evidence type="ECO:0000256" key="7">
    <source>
        <dbReference type="ARBA" id="ARBA00022692"/>
    </source>
</evidence>
<dbReference type="GO" id="GO:0006935">
    <property type="term" value="P:chemotaxis"/>
    <property type="evidence" value="ECO:0007669"/>
    <property type="project" value="UniProtKB-KW"/>
</dbReference>
<dbReference type="PANTHER" id="PTHR30433">
    <property type="entry name" value="CHEMOTAXIS PROTEIN MOTA"/>
    <property type="match status" value="1"/>
</dbReference>
<dbReference type="STRING" id="1835254.CL55_00004660"/>
<dbReference type="Proteomes" id="UP000061135">
    <property type="component" value="Chromosome"/>
</dbReference>
<evidence type="ECO:0000256" key="10">
    <source>
        <dbReference type="ARBA" id="ARBA00022989"/>
    </source>
</evidence>
<evidence type="ECO:0000256" key="12">
    <source>
        <dbReference type="ARBA" id="ARBA00023136"/>
    </source>
</evidence>
<dbReference type="PATRIC" id="fig|576611.7.peg.470"/>
<dbReference type="HOGENOM" id="CLU_068213_0_0_4"/>
<dbReference type="InterPro" id="IPR046786">
    <property type="entry name" value="MotA_N"/>
</dbReference>
<keyword evidence="16" id="KW-0966">Cell projection</keyword>
<organism evidence="16 17">
    <name type="scientific">Polynucleobacter duraquae</name>
    <dbReference type="NCBI Taxonomy" id="1835254"/>
    <lineage>
        <taxon>Bacteria</taxon>
        <taxon>Pseudomonadati</taxon>
        <taxon>Pseudomonadota</taxon>
        <taxon>Betaproteobacteria</taxon>
        <taxon>Burkholderiales</taxon>
        <taxon>Burkholderiaceae</taxon>
        <taxon>Polynucleobacter</taxon>
    </lineage>
</organism>
<evidence type="ECO:0000256" key="9">
    <source>
        <dbReference type="ARBA" id="ARBA00022781"/>
    </source>
</evidence>
<dbReference type="GO" id="GO:0005886">
    <property type="term" value="C:plasma membrane"/>
    <property type="evidence" value="ECO:0007669"/>
    <property type="project" value="UniProtKB-SubCell"/>
</dbReference>
<evidence type="ECO:0000256" key="5">
    <source>
        <dbReference type="ARBA" id="ARBA00022500"/>
    </source>
</evidence>
<keyword evidence="17" id="KW-1185">Reference proteome</keyword>
<dbReference type="InterPro" id="IPR002898">
    <property type="entry name" value="MotA_ExbB_proton_chnl"/>
</dbReference>
<dbReference type="RefSeq" id="WP_046329702.1">
    <property type="nucleotide sequence ID" value="NZ_CP007501.1"/>
</dbReference>
<evidence type="ECO:0000256" key="1">
    <source>
        <dbReference type="ARBA" id="ARBA00004429"/>
    </source>
</evidence>
<dbReference type="KEGG" id="pdq:CL55_00004660"/>
<feature type="transmembrane region" description="Helical" evidence="13">
    <location>
        <begin position="201"/>
        <end position="220"/>
    </location>
</feature>
<gene>
    <name evidence="16" type="ORF">CL55_00004660</name>
</gene>
<protein>
    <submittedName>
        <fullName evidence="16">Flagellar motor stator protein MotA</fullName>
    </submittedName>
</protein>
<dbReference type="NCBIfam" id="TIGR03818">
    <property type="entry name" value="MotA1"/>
    <property type="match status" value="1"/>
</dbReference>
<name>A0A0E3UZX9_9BURK</name>
<keyword evidence="9" id="KW-0375">Hydrogen ion transport</keyword>
<evidence type="ECO:0000259" key="14">
    <source>
        <dbReference type="Pfam" id="PF01618"/>
    </source>
</evidence>
<sequence>MNIPLGWIIAMGCALGGYALHGGHLAVLWQPTEVLTIVGAALGTMIASNTIINLKKTLGALGGAFKGAGDQKKKHLDLLCLMFEILQKVKRDGLMSLEGDIEEPESSPLFEAYPDILKDHHLVDFITDYLRMMLGGSLDLVQIESLMEQELDVHHQESHIPVASVTMVGDGLPAFGIVAAVMGVVHTMGSIGLPPAELGKLIGAALVGTFLGILLAYAFVQPVAKVLEQQAESETRAYMAIKAILLASLNNFPPAAAVEFGRKVLFTYQRPTFTELDEGTKAAKGK</sequence>
<comment type="similarity">
    <text evidence="2">Belongs to the MotA family.</text>
</comment>
<reference evidence="16 17" key="1">
    <citation type="submission" date="2014-03" db="EMBL/GenBank/DDBJ databases">
        <title>Genome of Polynucleobacter strain MWH-MoK4.</title>
        <authorList>
            <person name="Hahn M.W."/>
        </authorList>
    </citation>
    <scope>NUCLEOTIDE SEQUENCE [LARGE SCALE GENOMIC DNA]</scope>
    <source>
        <strain evidence="16 17">MWH-MoK4</strain>
    </source>
</reference>
<evidence type="ECO:0000259" key="15">
    <source>
        <dbReference type="Pfam" id="PF20560"/>
    </source>
</evidence>
<evidence type="ECO:0000256" key="2">
    <source>
        <dbReference type="ARBA" id="ARBA00008038"/>
    </source>
</evidence>
<dbReference type="Pfam" id="PF20560">
    <property type="entry name" value="MotA_N"/>
    <property type="match status" value="1"/>
</dbReference>
<keyword evidence="4" id="KW-1003">Cell membrane</keyword>
<dbReference type="InterPro" id="IPR022522">
    <property type="entry name" value="Flagellar_motor_stator_MotA"/>
</dbReference>
<dbReference type="EMBL" id="CP007501">
    <property type="protein sequence ID" value="AKD24799.1"/>
    <property type="molecule type" value="Genomic_DNA"/>
</dbReference>
<feature type="domain" description="Motility protein A N-terminal" evidence="15">
    <location>
        <begin position="5"/>
        <end position="93"/>
    </location>
</feature>
<dbReference type="OrthoDB" id="9782603at2"/>
<keyword evidence="12 13" id="KW-0472">Membrane</keyword>
<keyword evidence="6" id="KW-0997">Cell inner membrane</keyword>
<evidence type="ECO:0000313" key="16">
    <source>
        <dbReference type="EMBL" id="AKD24799.1"/>
    </source>
</evidence>
<accession>A0A0E3UZX9</accession>
<evidence type="ECO:0000256" key="11">
    <source>
        <dbReference type="ARBA" id="ARBA00023065"/>
    </source>
</evidence>
<feature type="transmembrane region" description="Helical" evidence="13">
    <location>
        <begin position="7"/>
        <end position="28"/>
    </location>
</feature>
<dbReference type="AlphaFoldDB" id="A0A0E3UZX9"/>
<evidence type="ECO:0000256" key="3">
    <source>
        <dbReference type="ARBA" id="ARBA00022448"/>
    </source>
</evidence>